<dbReference type="EMBL" id="JAWZYT010005311">
    <property type="protein sequence ID" value="KAK4290980.1"/>
    <property type="molecule type" value="Genomic_DNA"/>
</dbReference>
<sequence>MLPHVYKLKAGQVPTHASTSSYHSPFTLQPLAHPPGHLATHVSTHWPTRQPIFLTISQPDHPLCHPTAHHPTHSPALQHTRQPTGGPSSRPPSQLATHQPALSASHTSNHPPPTHQTTLEKHRFGQSLSQFAV</sequence>
<keyword evidence="3" id="KW-1185">Reference proteome</keyword>
<name>A0AAE1NKR3_9EUCA</name>
<feature type="compositionally biased region" description="Polar residues" evidence="1">
    <location>
        <begin position="77"/>
        <end position="109"/>
    </location>
</feature>
<reference evidence="2" key="1">
    <citation type="submission" date="2023-11" db="EMBL/GenBank/DDBJ databases">
        <title>Genome assemblies of two species of porcelain crab, Petrolisthes cinctipes and Petrolisthes manimaculis (Anomura: Porcellanidae).</title>
        <authorList>
            <person name="Angst P."/>
        </authorList>
    </citation>
    <scope>NUCLEOTIDE SEQUENCE</scope>
    <source>
        <strain evidence="2">PB745_02</strain>
        <tissue evidence="2">Gill</tissue>
    </source>
</reference>
<gene>
    <name evidence="2" type="ORF">Pmani_036163</name>
</gene>
<organism evidence="2 3">
    <name type="scientific">Petrolisthes manimaculis</name>
    <dbReference type="NCBI Taxonomy" id="1843537"/>
    <lineage>
        <taxon>Eukaryota</taxon>
        <taxon>Metazoa</taxon>
        <taxon>Ecdysozoa</taxon>
        <taxon>Arthropoda</taxon>
        <taxon>Crustacea</taxon>
        <taxon>Multicrustacea</taxon>
        <taxon>Malacostraca</taxon>
        <taxon>Eumalacostraca</taxon>
        <taxon>Eucarida</taxon>
        <taxon>Decapoda</taxon>
        <taxon>Pleocyemata</taxon>
        <taxon>Anomura</taxon>
        <taxon>Galatheoidea</taxon>
        <taxon>Porcellanidae</taxon>
        <taxon>Petrolisthes</taxon>
    </lineage>
</organism>
<evidence type="ECO:0000313" key="2">
    <source>
        <dbReference type="EMBL" id="KAK4290980.1"/>
    </source>
</evidence>
<dbReference type="Proteomes" id="UP001292094">
    <property type="component" value="Unassembled WGS sequence"/>
</dbReference>
<protein>
    <submittedName>
        <fullName evidence="2">Uncharacterized protein</fullName>
    </submittedName>
</protein>
<evidence type="ECO:0000256" key="1">
    <source>
        <dbReference type="SAM" id="MobiDB-lite"/>
    </source>
</evidence>
<feature type="region of interest" description="Disordered" evidence="1">
    <location>
        <begin position="57"/>
        <end position="118"/>
    </location>
</feature>
<evidence type="ECO:0000313" key="3">
    <source>
        <dbReference type="Proteomes" id="UP001292094"/>
    </source>
</evidence>
<dbReference type="AlphaFoldDB" id="A0AAE1NKR3"/>
<comment type="caution">
    <text evidence="2">The sequence shown here is derived from an EMBL/GenBank/DDBJ whole genome shotgun (WGS) entry which is preliminary data.</text>
</comment>
<accession>A0AAE1NKR3</accession>
<proteinExistence type="predicted"/>